<dbReference type="Gene3D" id="2.40.128.20">
    <property type="match status" value="1"/>
</dbReference>
<proteinExistence type="inferred from homology"/>
<keyword evidence="2" id="KW-0446">Lipid-binding</keyword>
<comment type="similarity">
    <text evidence="1 2">Belongs to the calycin superfamily. Lipocalin family.</text>
</comment>
<dbReference type="InterPro" id="IPR002446">
    <property type="entry name" value="Lipocalin_bac"/>
</dbReference>
<dbReference type="SUPFAM" id="SSF50814">
    <property type="entry name" value="Lipocalins"/>
    <property type="match status" value="1"/>
</dbReference>
<dbReference type="GO" id="GO:0006950">
    <property type="term" value="P:response to stress"/>
    <property type="evidence" value="ECO:0007669"/>
    <property type="project" value="UniProtKB-ARBA"/>
</dbReference>
<accession>A0A1M5KJS8</accession>
<gene>
    <name evidence="4" type="ORF">SAMN04488068_0601</name>
</gene>
<dbReference type="GO" id="GO:0009279">
    <property type="term" value="C:cell outer membrane"/>
    <property type="evidence" value="ECO:0007669"/>
    <property type="project" value="UniProtKB-SubCell"/>
</dbReference>
<evidence type="ECO:0000256" key="1">
    <source>
        <dbReference type="ARBA" id="ARBA00006889"/>
    </source>
</evidence>
<dbReference type="InterPro" id="IPR012674">
    <property type="entry name" value="Calycin"/>
</dbReference>
<keyword evidence="2 4" id="KW-0449">Lipoprotein</keyword>
<dbReference type="AlphaFoldDB" id="A0A1M5KJS8"/>
<dbReference type="PIRSF" id="PIRSF036893">
    <property type="entry name" value="Lipocalin_ApoD"/>
    <property type="match status" value="1"/>
</dbReference>
<sequence>MRAILALLLAASLSACAGLGGNTMKPTPLMDSVDLQRFMGPWYVIAAIPLPPESKAYNAIETYTLHPDGSIKTEFRMRKGSFDAPVKIYHPTGYVVEGTNNAEWGMQFIWPFKGEYRIAFVEPDYSATIVARNKRDYVWLMARTPSISAGDYARYEKMIADMGYDTAKIRKVPQQWPEAAP</sequence>
<dbReference type="PANTHER" id="PTHR10612">
    <property type="entry name" value="APOLIPOPROTEIN D"/>
    <property type="match status" value="1"/>
</dbReference>
<dbReference type="OrthoDB" id="9793905at2"/>
<dbReference type="Proteomes" id="UP000199758">
    <property type="component" value="Unassembled WGS sequence"/>
</dbReference>
<comment type="function">
    <text evidence="2">Involved in the storage or transport of lipids necessary for membrane maintenance under stressful conditions. Displays a binding preference for lysophospholipids.</text>
</comment>
<evidence type="ECO:0000313" key="4">
    <source>
        <dbReference type="EMBL" id="SHG52910.1"/>
    </source>
</evidence>
<dbReference type="STRING" id="490188.SAMN04488068_0601"/>
<keyword evidence="5" id="KW-1185">Reference proteome</keyword>
<dbReference type="InterPro" id="IPR000566">
    <property type="entry name" value="Lipocln_cytosolic_FA-bd_dom"/>
</dbReference>
<evidence type="ECO:0000256" key="2">
    <source>
        <dbReference type="PIRNR" id="PIRNR036893"/>
    </source>
</evidence>
<protein>
    <recommendedName>
        <fullName evidence="2">Outer membrane lipoprotein Blc</fullName>
    </recommendedName>
</protein>
<comment type="subunit">
    <text evidence="2">Homodimer.</text>
</comment>
<keyword evidence="2" id="KW-0472">Membrane</keyword>
<evidence type="ECO:0000259" key="3">
    <source>
        <dbReference type="Pfam" id="PF08212"/>
    </source>
</evidence>
<keyword evidence="2" id="KW-0732">Signal</keyword>
<dbReference type="InterPro" id="IPR047202">
    <property type="entry name" value="Lipocalin_Blc-like_dom"/>
</dbReference>
<dbReference type="PANTHER" id="PTHR10612:SF34">
    <property type="entry name" value="APOLIPOPROTEIN D"/>
    <property type="match status" value="1"/>
</dbReference>
<dbReference type="Pfam" id="PF08212">
    <property type="entry name" value="Lipocalin_2"/>
    <property type="match status" value="1"/>
</dbReference>
<dbReference type="PROSITE" id="PS51257">
    <property type="entry name" value="PROKAR_LIPOPROTEIN"/>
    <property type="match status" value="1"/>
</dbReference>
<keyword evidence="2" id="KW-0998">Cell outer membrane</keyword>
<reference evidence="4 5" key="1">
    <citation type="submission" date="2016-11" db="EMBL/GenBank/DDBJ databases">
        <authorList>
            <person name="Jaros S."/>
            <person name="Januszkiewicz K."/>
            <person name="Wedrychowicz H."/>
        </authorList>
    </citation>
    <scope>NUCLEOTIDE SEQUENCE [LARGE SCALE GENOMIC DNA]</scope>
    <source>
        <strain evidence="4 5">CGMCC 1.7049</strain>
    </source>
</reference>
<feature type="domain" description="Lipocalin/cytosolic fatty-acid binding" evidence="3">
    <location>
        <begin position="33"/>
        <end position="174"/>
    </location>
</feature>
<dbReference type="InterPro" id="IPR022271">
    <property type="entry name" value="Lipocalin_ApoD"/>
</dbReference>
<feature type="signal peptide" evidence="2">
    <location>
        <begin position="1"/>
        <end position="17"/>
    </location>
</feature>
<dbReference type="GO" id="GO:0008289">
    <property type="term" value="F:lipid binding"/>
    <property type="evidence" value="ECO:0007669"/>
    <property type="project" value="UniProtKB-UniRule"/>
</dbReference>
<dbReference type="EMBL" id="FQWZ01000001">
    <property type="protein sequence ID" value="SHG52910.1"/>
    <property type="molecule type" value="Genomic_DNA"/>
</dbReference>
<dbReference type="PRINTS" id="PR01171">
    <property type="entry name" value="BCTLIPOCALIN"/>
</dbReference>
<evidence type="ECO:0000313" key="5">
    <source>
        <dbReference type="Proteomes" id="UP000199758"/>
    </source>
</evidence>
<dbReference type="CDD" id="cd19438">
    <property type="entry name" value="lipocalin_Blc-like"/>
    <property type="match status" value="1"/>
</dbReference>
<feature type="chain" id="PRO_5013434651" description="Outer membrane lipoprotein Blc" evidence="2">
    <location>
        <begin position="18"/>
        <end position="181"/>
    </location>
</feature>
<name>A0A1M5KJS8_9GAMM</name>
<organism evidence="4 5">
    <name type="scientific">Hydrocarboniphaga daqingensis</name>
    <dbReference type="NCBI Taxonomy" id="490188"/>
    <lineage>
        <taxon>Bacteria</taxon>
        <taxon>Pseudomonadati</taxon>
        <taxon>Pseudomonadota</taxon>
        <taxon>Gammaproteobacteria</taxon>
        <taxon>Nevskiales</taxon>
        <taxon>Nevskiaceae</taxon>
        <taxon>Hydrocarboniphaga</taxon>
    </lineage>
</organism>
<comment type="subcellular location">
    <subcellularLocation>
        <location evidence="2">Cell outer membrane</location>
    </subcellularLocation>
</comment>